<organism evidence="6 7">
    <name type="scientific">Babesia duncani</name>
    <dbReference type="NCBI Taxonomy" id="323732"/>
    <lineage>
        <taxon>Eukaryota</taxon>
        <taxon>Sar</taxon>
        <taxon>Alveolata</taxon>
        <taxon>Apicomplexa</taxon>
        <taxon>Aconoidasida</taxon>
        <taxon>Piroplasmida</taxon>
        <taxon>Babesiidae</taxon>
        <taxon>Babesia</taxon>
    </lineage>
</organism>
<evidence type="ECO:0000313" key="6">
    <source>
        <dbReference type="EMBL" id="KAK2196414.1"/>
    </source>
</evidence>
<comment type="caution">
    <text evidence="6">The sequence shown here is derived from an EMBL/GenBank/DDBJ whole genome shotgun (WGS) entry which is preliminary data.</text>
</comment>
<dbReference type="InterPro" id="IPR011961">
    <property type="entry name" value="RimM"/>
</dbReference>
<keyword evidence="1" id="KW-0963">Cytoplasm</keyword>
<evidence type="ECO:0000256" key="3">
    <source>
        <dbReference type="ARBA" id="ARBA00022552"/>
    </source>
</evidence>
<feature type="domain" description="RimM N-terminal" evidence="5">
    <location>
        <begin position="113"/>
        <end position="194"/>
    </location>
</feature>
<evidence type="ECO:0000313" key="7">
    <source>
        <dbReference type="Proteomes" id="UP001214638"/>
    </source>
</evidence>
<dbReference type="GO" id="GO:0005840">
    <property type="term" value="C:ribosome"/>
    <property type="evidence" value="ECO:0007669"/>
    <property type="project" value="InterPro"/>
</dbReference>
<gene>
    <name evidence="6" type="ORF">BdWA1_001660</name>
</gene>
<evidence type="ECO:0000256" key="4">
    <source>
        <dbReference type="ARBA" id="ARBA00023186"/>
    </source>
</evidence>
<dbReference type="RefSeq" id="XP_067803256.1">
    <property type="nucleotide sequence ID" value="XM_067946692.1"/>
</dbReference>
<dbReference type="GO" id="GO:0043022">
    <property type="term" value="F:ribosome binding"/>
    <property type="evidence" value="ECO:0007669"/>
    <property type="project" value="InterPro"/>
</dbReference>
<dbReference type="HAMAP" id="MF_00014">
    <property type="entry name" value="Ribosome_mat_RimM"/>
    <property type="match status" value="1"/>
</dbReference>
<dbReference type="EMBL" id="JALLKP010000002">
    <property type="protein sequence ID" value="KAK2196414.1"/>
    <property type="molecule type" value="Genomic_DNA"/>
</dbReference>
<sequence>MFCNVNNSYYPRSKFSKVGYQPPKGPKLTQMEKLQGKFDLTAPRIMPPEMIKKITESQKISKPKLPSRVDESLLIPPPQAADEKRLVRSKCPNAIEINPSLIFSTPLDDHIVLGEIGSPHGLKGHVKVKSLTTRPMAWLCQPGFRYLKNMHDGHVIPIKLESGRLVNNEEIYVLKFEGIDCREHALRLMGCYLTTQLQNVPPLEEDCYYSRDLLECNVYLFNDDTKTLLGKAAGFLHRTRLVNVKKYANLTEDLLEVEMDIRLSLLTLINLTKNRKIDQGAPSGVSLVTSNDLEEAEVINAEQELCESMTGVHYVKYFVCSDCKAEFTKYDVAVAHEMAGCSNGPEANVKNFDSELKATTIDEVSISNLKRPIRRFYVPLVKNETIRCVDAPNKSIYIDPYTIFIGEDGQ</sequence>
<evidence type="ECO:0000256" key="1">
    <source>
        <dbReference type="ARBA" id="ARBA00022490"/>
    </source>
</evidence>
<dbReference type="Proteomes" id="UP001214638">
    <property type="component" value="Unassembled WGS sequence"/>
</dbReference>
<proteinExistence type="inferred from homology"/>
<dbReference type="SUPFAM" id="SSF50447">
    <property type="entry name" value="Translation proteins"/>
    <property type="match status" value="1"/>
</dbReference>
<dbReference type="Gene3D" id="2.40.30.60">
    <property type="entry name" value="RimM"/>
    <property type="match status" value="1"/>
</dbReference>
<name>A0AAD9PKI4_9APIC</name>
<keyword evidence="3" id="KW-0698">rRNA processing</keyword>
<dbReference type="AlphaFoldDB" id="A0AAD9PKI4"/>
<evidence type="ECO:0000259" key="5">
    <source>
        <dbReference type="Pfam" id="PF01782"/>
    </source>
</evidence>
<reference evidence="6" key="1">
    <citation type="journal article" date="2023" name="Nat. Microbiol.">
        <title>Babesia duncani multi-omics identifies virulence factors and drug targets.</title>
        <authorList>
            <person name="Singh P."/>
            <person name="Lonardi S."/>
            <person name="Liang Q."/>
            <person name="Vydyam P."/>
            <person name="Khabirova E."/>
            <person name="Fang T."/>
            <person name="Gihaz S."/>
            <person name="Thekkiniath J."/>
            <person name="Munshi M."/>
            <person name="Abel S."/>
            <person name="Ciampossin L."/>
            <person name="Batugedara G."/>
            <person name="Gupta M."/>
            <person name="Lu X.M."/>
            <person name="Lenz T."/>
            <person name="Chakravarty S."/>
            <person name="Cornillot E."/>
            <person name="Hu Y."/>
            <person name="Ma W."/>
            <person name="Gonzalez L.M."/>
            <person name="Sanchez S."/>
            <person name="Estrada K."/>
            <person name="Sanchez-Flores A."/>
            <person name="Montero E."/>
            <person name="Harb O.S."/>
            <person name="Le Roch K.G."/>
            <person name="Mamoun C.B."/>
        </authorList>
    </citation>
    <scope>NUCLEOTIDE SEQUENCE</scope>
    <source>
        <strain evidence="6">WA1</strain>
    </source>
</reference>
<dbReference type="GeneID" id="94335958"/>
<dbReference type="InterPro" id="IPR036976">
    <property type="entry name" value="RimM_N_sf"/>
</dbReference>
<evidence type="ECO:0000256" key="2">
    <source>
        <dbReference type="ARBA" id="ARBA00022517"/>
    </source>
</evidence>
<dbReference type="InterPro" id="IPR002676">
    <property type="entry name" value="RimM_N"/>
</dbReference>
<dbReference type="NCBIfam" id="TIGR02273">
    <property type="entry name" value="16S_RimM"/>
    <property type="match status" value="1"/>
</dbReference>
<dbReference type="PANTHER" id="PTHR33692:SF1">
    <property type="entry name" value="RIBOSOME MATURATION FACTOR RIMM"/>
    <property type="match status" value="1"/>
</dbReference>
<dbReference type="PANTHER" id="PTHR33692">
    <property type="entry name" value="RIBOSOME MATURATION FACTOR RIMM"/>
    <property type="match status" value="1"/>
</dbReference>
<dbReference type="InterPro" id="IPR009000">
    <property type="entry name" value="Transl_B-barrel_sf"/>
</dbReference>
<dbReference type="Pfam" id="PF01782">
    <property type="entry name" value="RimM"/>
    <property type="match status" value="1"/>
</dbReference>
<dbReference type="GO" id="GO:0006364">
    <property type="term" value="P:rRNA processing"/>
    <property type="evidence" value="ECO:0007669"/>
    <property type="project" value="UniProtKB-KW"/>
</dbReference>
<keyword evidence="4" id="KW-0143">Chaperone</keyword>
<protein>
    <submittedName>
        <fullName evidence="6">Bifunctional RimM</fullName>
    </submittedName>
</protein>
<keyword evidence="7" id="KW-1185">Reference proteome</keyword>
<keyword evidence="2" id="KW-0690">Ribosome biogenesis</keyword>
<accession>A0AAD9PKI4</accession>
<dbReference type="KEGG" id="bdw:94335958"/>